<evidence type="ECO:0000313" key="2">
    <source>
        <dbReference type="EMBL" id="KKN91870.1"/>
    </source>
</evidence>
<protein>
    <recommendedName>
        <fullName evidence="1">Thiolase C-terminal domain-containing protein</fullName>
    </recommendedName>
</protein>
<dbReference type="Gene3D" id="3.40.47.10">
    <property type="match status" value="1"/>
</dbReference>
<name>A0A0F9UF91_9ZZZZ</name>
<dbReference type="PANTHER" id="PTHR42870:SF1">
    <property type="entry name" value="NON-SPECIFIC LIPID-TRANSFER PROTEIN-LIKE 2"/>
    <property type="match status" value="1"/>
</dbReference>
<organism evidence="2">
    <name type="scientific">marine sediment metagenome</name>
    <dbReference type="NCBI Taxonomy" id="412755"/>
    <lineage>
        <taxon>unclassified sequences</taxon>
        <taxon>metagenomes</taxon>
        <taxon>ecological metagenomes</taxon>
    </lineage>
</organism>
<dbReference type="AlphaFoldDB" id="A0A0F9UF91"/>
<comment type="caution">
    <text evidence="2">The sequence shown here is derived from an EMBL/GenBank/DDBJ whole genome shotgun (WGS) entry which is preliminary data.</text>
</comment>
<dbReference type="InterPro" id="IPR002155">
    <property type="entry name" value="Thiolase"/>
</dbReference>
<dbReference type="CDD" id="cd00829">
    <property type="entry name" value="SCP-x_thiolase"/>
    <property type="match status" value="1"/>
</dbReference>
<dbReference type="EMBL" id="LAZR01000099">
    <property type="protein sequence ID" value="KKN91870.1"/>
    <property type="molecule type" value="Genomic_DNA"/>
</dbReference>
<dbReference type="InterPro" id="IPR055140">
    <property type="entry name" value="Thiolase_C_2"/>
</dbReference>
<dbReference type="SUPFAM" id="SSF53901">
    <property type="entry name" value="Thiolase-like"/>
    <property type="match status" value="2"/>
</dbReference>
<evidence type="ECO:0000259" key="1">
    <source>
        <dbReference type="Pfam" id="PF22691"/>
    </source>
</evidence>
<dbReference type="InterPro" id="IPR016039">
    <property type="entry name" value="Thiolase-like"/>
</dbReference>
<dbReference type="PANTHER" id="PTHR42870">
    <property type="entry name" value="ACETYL-COA C-ACETYLTRANSFERASE"/>
    <property type="match status" value="1"/>
</dbReference>
<reference evidence="2" key="1">
    <citation type="journal article" date="2015" name="Nature">
        <title>Complex archaea that bridge the gap between prokaryotes and eukaryotes.</title>
        <authorList>
            <person name="Spang A."/>
            <person name="Saw J.H."/>
            <person name="Jorgensen S.L."/>
            <person name="Zaremba-Niedzwiedzka K."/>
            <person name="Martijn J."/>
            <person name="Lind A.E."/>
            <person name="van Eijk R."/>
            <person name="Schleper C."/>
            <person name="Guy L."/>
            <person name="Ettema T.J."/>
        </authorList>
    </citation>
    <scope>NUCLEOTIDE SEQUENCE</scope>
</reference>
<sequence>MVVGERDAVISGVGQSQVGRRLGRGGLDLTLEAILAALDDAGLDRSEIDGVASWPGYRADMPAFSPVSISQVKESLALELNWYCAGNEATQMGALINACMAVASGQARHVICYRTMVESTALALGVRSSNIGNQGRISGFGEFQVPFQAAAPANWIGMVASRYFHEFGATREQLGAVAINARRNAGLNPNAIYREPLTMEQYLDSRMISTPLCLYDCDVPVDGSTVIIVSHKDTVPDLKSRPVHVESVCGPLTGRDSWDQMPDMTRYIAESAGKRLWSRTDYKPADVDLAELYDGFSFLSLLWLEGLGFCGRGEAASFVEGGQRIALDGELPLSTHGGQLSAGRLHGLGHVHEAVVQLRGEGGARQVPGNPKLAVAANGGGPLAGAVLLSSGQ</sequence>
<dbReference type="GO" id="GO:0016747">
    <property type="term" value="F:acyltransferase activity, transferring groups other than amino-acyl groups"/>
    <property type="evidence" value="ECO:0007669"/>
    <property type="project" value="InterPro"/>
</dbReference>
<proteinExistence type="predicted"/>
<dbReference type="Pfam" id="PF22691">
    <property type="entry name" value="Thiolase_C_1"/>
    <property type="match status" value="1"/>
</dbReference>
<gene>
    <name evidence="2" type="ORF">LCGC14_0213450</name>
</gene>
<accession>A0A0F9UF91</accession>
<feature type="domain" description="Thiolase C-terminal" evidence="1">
    <location>
        <begin position="257"/>
        <end position="385"/>
    </location>
</feature>
<dbReference type="PIRSF" id="PIRSF000429">
    <property type="entry name" value="Ac-CoA_Ac_transf"/>
    <property type="match status" value="1"/>
</dbReference>